<accession>A0A6A6W3W4</accession>
<dbReference type="Proteomes" id="UP000799437">
    <property type="component" value="Unassembled WGS sequence"/>
</dbReference>
<name>A0A6A6W3W4_9PEZI</name>
<evidence type="ECO:0000256" key="1">
    <source>
        <dbReference type="SAM" id="MobiDB-lite"/>
    </source>
</evidence>
<organism evidence="2 3">
    <name type="scientific">Pseudovirgaria hyperparasitica</name>
    <dbReference type="NCBI Taxonomy" id="470096"/>
    <lineage>
        <taxon>Eukaryota</taxon>
        <taxon>Fungi</taxon>
        <taxon>Dikarya</taxon>
        <taxon>Ascomycota</taxon>
        <taxon>Pezizomycotina</taxon>
        <taxon>Dothideomycetes</taxon>
        <taxon>Dothideomycetes incertae sedis</taxon>
        <taxon>Acrospermales</taxon>
        <taxon>Acrospermaceae</taxon>
        <taxon>Pseudovirgaria</taxon>
    </lineage>
</organism>
<dbReference type="RefSeq" id="XP_033600079.1">
    <property type="nucleotide sequence ID" value="XM_033741379.1"/>
</dbReference>
<feature type="compositionally biased region" description="Polar residues" evidence="1">
    <location>
        <begin position="73"/>
        <end position="85"/>
    </location>
</feature>
<reference evidence="2" key="1">
    <citation type="journal article" date="2020" name="Stud. Mycol.">
        <title>101 Dothideomycetes genomes: a test case for predicting lifestyles and emergence of pathogens.</title>
        <authorList>
            <person name="Haridas S."/>
            <person name="Albert R."/>
            <person name="Binder M."/>
            <person name="Bloem J."/>
            <person name="Labutti K."/>
            <person name="Salamov A."/>
            <person name="Andreopoulos B."/>
            <person name="Baker S."/>
            <person name="Barry K."/>
            <person name="Bills G."/>
            <person name="Bluhm B."/>
            <person name="Cannon C."/>
            <person name="Castanera R."/>
            <person name="Culley D."/>
            <person name="Daum C."/>
            <person name="Ezra D."/>
            <person name="Gonzalez J."/>
            <person name="Henrissat B."/>
            <person name="Kuo A."/>
            <person name="Liang C."/>
            <person name="Lipzen A."/>
            <person name="Lutzoni F."/>
            <person name="Magnuson J."/>
            <person name="Mondo S."/>
            <person name="Nolan M."/>
            <person name="Ohm R."/>
            <person name="Pangilinan J."/>
            <person name="Park H.-J."/>
            <person name="Ramirez L."/>
            <person name="Alfaro M."/>
            <person name="Sun H."/>
            <person name="Tritt A."/>
            <person name="Yoshinaga Y."/>
            <person name="Zwiers L.-H."/>
            <person name="Turgeon B."/>
            <person name="Goodwin S."/>
            <person name="Spatafora J."/>
            <person name="Crous P."/>
            <person name="Grigoriev I."/>
        </authorList>
    </citation>
    <scope>NUCLEOTIDE SEQUENCE</scope>
    <source>
        <strain evidence="2">CBS 121739</strain>
    </source>
</reference>
<sequence>MLFWASRITQHTHQPLPPSYFLLASGPTALAMDGHQKKHPPLRSTESNKATVAAVAAQPVVERRGDKSHHKVPQSSRRNATTAANESGAHRWMFGGVKGGDVYDLGRIRIINYGTQTRSSKYQSSREERYPRHGLYRGQGIGLTPPLPWFPGPPPLVCSGLTRL</sequence>
<protein>
    <submittedName>
        <fullName evidence="2">Uncharacterized protein</fullName>
    </submittedName>
</protein>
<proteinExistence type="predicted"/>
<dbReference type="GeneID" id="54482433"/>
<dbReference type="AlphaFoldDB" id="A0A6A6W3W4"/>
<dbReference type="EMBL" id="ML996573">
    <property type="protein sequence ID" value="KAF2757628.1"/>
    <property type="molecule type" value="Genomic_DNA"/>
</dbReference>
<keyword evidence="3" id="KW-1185">Reference proteome</keyword>
<gene>
    <name evidence="2" type="ORF">EJ05DRAFT_395684</name>
</gene>
<evidence type="ECO:0000313" key="3">
    <source>
        <dbReference type="Proteomes" id="UP000799437"/>
    </source>
</evidence>
<evidence type="ECO:0000313" key="2">
    <source>
        <dbReference type="EMBL" id="KAF2757628.1"/>
    </source>
</evidence>
<feature type="region of interest" description="Disordered" evidence="1">
    <location>
        <begin position="62"/>
        <end position="85"/>
    </location>
</feature>